<evidence type="ECO:0000313" key="3">
    <source>
        <dbReference type="Proteomes" id="UP000467840"/>
    </source>
</evidence>
<protein>
    <submittedName>
        <fullName evidence="2">Uncharacterized protein</fullName>
    </submittedName>
</protein>
<gene>
    <name evidence="2" type="ORF">GH714_029198</name>
</gene>
<feature type="region of interest" description="Disordered" evidence="1">
    <location>
        <begin position="1"/>
        <end position="25"/>
    </location>
</feature>
<proteinExistence type="predicted"/>
<dbReference type="EMBL" id="JAAGAX010000016">
    <property type="protein sequence ID" value="KAF2289164.1"/>
    <property type="molecule type" value="Genomic_DNA"/>
</dbReference>
<dbReference type="AlphaFoldDB" id="A0A6A6KL29"/>
<evidence type="ECO:0000313" key="2">
    <source>
        <dbReference type="EMBL" id="KAF2289164.1"/>
    </source>
</evidence>
<keyword evidence="3" id="KW-1185">Reference proteome</keyword>
<accession>A0A6A6KL29</accession>
<organism evidence="2 3">
    <name type="scientific">Hevea brasiliensis</name>
    <name type="common">Para rubber tree</name>
    <name type="synonym">Siphonia brasiliensis</name>
    <dbReference type="NCBI Taxonomy" id="3981"/>
    <lineage>
        <taxon>Eukaryota</taxon>
        <taxon>Viridiplantae</taxon>
        <taxon>Streptophyta</taxon>
        <taxon>Embryophyta</taxon>
        <taxon>Tracheophyta</taxon>
        <taxon>Spermatophyta</taxon>
        <taxon>Magnoliopsida</taxon>
        <taxon>eudicotyledons</taxon>
        <taxon>Gunneridae</taxon>
        <taxon>Pentapetalae</taxon>
        <taxon>rosids</taxon>
        <taxon>fabids</taxon>
        <taxon>Malpighiales</taxon>
        <taxon>Euphorbiaceae</taxon>
        <taxon>Crotonoideae</taxon>
        <taxon>Micrandreae</taxon>
        <taxon>Hevea</taxon>
    </lineage>
</organism>
<comment type="caution">
    <text evidence="2">The sequence shown here is derived from an EMBL/GenBank/DDBJ whole genome shotgun (WGS) entry which is preliminary data.</text>
</comment>
<reference evidence="2 3" key="1">
    <citation type="journal article" date="2020" name="Mol. Plant">
        <title>The Chromosome-Based Rubber Tree Genome Provides New Insights into Spurge Genome Evolution and Rubber Biosynthesis.</title>
        <authorList>
            <person name="Liu J."/>
            <person name="Shi C."/>
            <person name="Shi C.C."/>
            <person name="Li W."/>
            <person name="Zhang Q.J."/>
            <person name="Zhang Y."/>
            <person name="Li K."/>
            <person name="Lu H.F."/>
            <person name="Shi C."/>
            <person name="Zhu S.T."/>
            <person name="Xiao Z.Y."/>
            <person name="Nan H."/>
            <person name="Yue Y."/>
            <person name="Zhu X.G."/>
            <person name="Wu Y."/>
            <person name="Hong X.N."/>
            <person name="Fan G.Y."/>
            <person name="Tong Y."/>
            <person name="Zhang D."/>
            <person name="Mao C.L."/>
            <person name="Liu Y.L."/>
            <person name="Hao S.J."/>
            <person name="Liu W.Q."/>
            <person name="Lv M.Q."/>
            <person name="Zhang H.B."/>
            <person name="Liu Y."/>
            <person name="Hu-Tang G.R."/>
            <person name="Wang J.P."/>
            <person name="Wang J.H."/>
            <person name="Sun Y.H."/>
            <person name="Ni S.B."/>
            <person name="Chen W.B."/>
            <person name="Zhang X.C."/>
            <person name="Jiao Y.N."/>
            <person name="Eichler E.E."/>
            <person name="Li G.H."/>
            <person name="Liu X."/>
            <person name="Gao L.Z."/>
        </authorList>
    </citation>
    <scope>NUCLEOTIDE SEQUENCE [LARGE SCALE GENOMIC DNA]</scope>
    <source>
        <strain evidence="3">cv. GT1</strain>
        <tissue evidence="2">Leaf</tissue>
    </source>
</reference>
<feature type="compositionally biased region" description="Basic and acidic residues" evidence="1">
    <location>
        <begin position="1"/>
        <end position="16"/>
    </location>
</feature>
<sequence length="96" mass="10698">MKDRLNSAPHLKELDPNAKPPKLSQKESLENIADIEECRAASSRRAKSVCCAGRRSHSSSHATLEHLQLFYSSKDCIDSNGRKMGSISRLFQLQVS</sequence>
<name>A0A6A6KL29_HEVBR</name>
<evidence type="ECO:0000256" key="1">
    <source>
        <dbReference type="SAM" id="MobiDB-lite"/>
    </source>
</evidence>
<dbReference type="Proteomes" id="UP000467840">
    <property type="component" value="Chromosome 8"/>
</dbReference>